<keyword evidence="1" id="KW-0472">Membrane</keyword>
<dbReference type="Proteomes" id="UP001217089">
    <property type="component" value="Unassembled WGS sequence"/>
</dbReference>
<sequence length="211" mass="24697">MITIGVIINNITSTSSSLFLSAEYSISIIRTTMSWYENPIGFVLFSLECYHIMGHLNVLFRVRLLPRKDLKRLRLYFLVDLLTVFSSSILFLQKLQWLAVLQMLQHAYYVVFWDQTYMTKKIISWSSIDWIKSERHKEWHWDSILGTGFDIVVHFCMAFLLGPYLSTVQIVIALAIAQFALFSVLLSSKFAWSNPFSPPKWVEKRVQKIED</sequence>
<proteinExistence type="predicted"/>
<evidence type="ECO:0000313" key="2">
    <source>
        <dbReference type="EMBL" id="KAJ8314673.1"/>
    </source>
</evidence>
<keyword evidence="3" id="KW-1185">Reference proteome</keyword>
<evidence type="ECO:0000313" key="3">
    <source>
        <dbReference type="Proteomes" id="UP001217089"/>
    </source>
</evidence>
<gene>
    <name evidence="2" type="ORF">KUTeg_006823</name>
</gene>
<evidence type="ECO:0000256" key="1">
    <source>
        <dbReference type="SAM" id="Phobius"/>
    </source>
</evidence>
<comment type="caution">
    <text evidence="2">The sequence shown here is derived from an EMBL/GenBank/DDBJ whole genome shotgun (WGS) entry which is preliminary data.</text>
</comment>
<keyword evidence="1" id="KW-1133">Transmembrane helix</keyword>
<name>A0ABQ9FBF7_TEGGR</name>
<feature type="transmembrane region" description="Helical" evidence="1">
    <location>
        <begin position="73"/>
        <end position="91"/>
    </location>
</feature>
<dbReference type="EMBL" id="JARBDR010000337">
    <property type="protein sequence ID" value="KAJ8314673.1"/>
    <property type="molecule type" value="Genomic_DNA"/>
</dbReference>
<organism evidence="2 3">
    <name type="scientific">Tegillarca granosa</name>
    <name type="common">Malaysian cockle</name>
    <name type="synonym">Anadara granosa</name>
    <dbReference type="NCBI Taxonomy" id="220873"/>
    <lineage>
        <taxon>Eukaryota</taxon>
        <taxon>Metazoa</taxon>
        <taxon>Spiralia</taxon>
        <taxon>Lophotrochozoa</taxon>
        <taxon>Mollusca</taxon>
        <taxon>Bivalvia</taxon>
        <taxon>Autobranchia</taxon>
        <taxon>Pteriomorphia</taxon>
        <taxon>Arcoida</taxon>
        <taxon>Arcoidea</taxon>
        <taxon>Arcidae</taxon>
        <taxon>Tegillarca</taxon>
    </lineage>
</organism>
<protein>
    <submittedName>
        <fullName evidence="2">Uncharacterized protein</fullName>
    </submittedName>
</protein>
<reference evidence="2 3" key="1">
    <citation type="submission" date="2022-12" db="EMBL/GenBank/DDBJ databases">
        <title>Chromosome-level genome of Tegillarca granosa.</title>
        <authorList>
            <person name="Kim J."/>
        </authorList>
    </citation>
    <scope>NUCLEOTIDE SEQUENCE [LARGE SCALE GENOMIC DNA]</scope>
    <source>
        <strain evidence="2">Teg-2019</strain>
        <tissue evidence="2">Adductor muscle</tissue>
    </source>
</reference>
<feature type="transmembrane region" description="Helical" evidence="1">
    <location>
        <begin position="139"/>
        <end position="161"/>
    </location>
</feature>
<feature type="transmembrane region" description="Helical" evidence="1">
    <location>
        <begin position="167"/>
        <end position="186"/>
    </location>
</feature>
<keyword evidence="1" id="KW-0812">Transmembrane</keyword>
<feature type="transmembrane region" description="Helical" evidence="1">
    <location>
        <begin position="40"/>
        <end position="61"/>
    </location>
</feature>
<accession>A0ABQ9FBF7</accession>